<feature type="domain" description="Formyl transferase N-terminal" evidence="1">
    <location>
        <begin position="37"/>
        <end position="166"/>
    </location>
</feature>
<dbReference type="CDD" id="cd08369">
    <property type="entry name" value="FMT_core"/>
    <property type="match status" value="1"/>
</dbReference>
<dbReference type="GO" id="GO:0005829">
    <property type="term" value="C:cytosol"/>
    <property type="evidence" value="ECO:0007669"/>
    <property type="project" value="TreeGrafter"/>
</dbReference>
<dbReference type="RefSeq" id="WP_259124255.1">
    <property type="nucleotide sequence ID" value="NZ_JANUAE010000009.1"/>
</dbReference>
<protein>
    <submittedName>
        <fullName evidence="3">Methionyl-tRNA formyltransferase</fullName>
        <ecNumber evidence="3">2.1.2.9</ecNumber>
    </submittedName>
</protein>
<dbReference type="GO" id="GO:0004479">
    <property type="term" value="F:methionyl-tRNA formyltransferase activity"/>
    <property type="evidence" value="ECO:0007669"/>
    <property type="project" value="UniProtKB-EC"/>
</dbReference>
<accession>A0A9X2TI65</accession>
<gene>
    <name evidence="3" type="ORF">GGP61_002592</name>
</gene>
<dbReference type="Pfam" id="PF00551">
    <property type="entry name" value="Formyl_trans_N"/>
    <property type="match status" value="1"/>
</dbReference>
<name>A0A9X2TI65_9BACT</name>
<dbReference type="InterPro" id="IPR036477">
    <property type="entry name" value="Formyl_transf_N_sf"/>
</dbReference>
<dbReference type="Pfam" id="PF18216">
    <property type="entry name" value="N_formyltrans_C"/>
    <property type="match status" value="1"/>
</dbReference>
<dbReference type="Gene3D" id="3.40.50.12230">
    <property type="match status" value="1"/>
</dbReference>
<dbReference type="PANTHER" id="PTHR11138">
    <property type="entry name" value="METHIONYL-TRNA FORMYLTRANSFERASE"/>
    <property type="match status" value="1"/>
</dbReference>
<evidence type="ECO:0000313" key="3">
    <source>
        <dbReference type="EMBL" id="MCS3710966.1"/>
    </source>
</evidence>
<organism evidence="3 4">
    <name type="scientific">Salinibacter ruber</name>
    <dbReference type="NCBI Taxonomy" id="146919"/>
    <lineage>
        <taxon>Bacteria</taxon>
        <taxon>Pseudomonadati</taxon>
        <taxon>Rhodothermota</taxon>
        <taxon>Rhodothermia</taxon>
        <taxon>Rhodothermales</taxon>
        <taxon>Salinibacteraceae</taxon>
        <taxon>Salinibacter</taxon>
    </lineage>
</organism>
<sequence length="246" mass="28317">MGNNWLGWKVLEWLSDQGEEIVGISVHPSSKRTHGDEILSTAGLPDERVFDARNLEDEEFLDRIRELEPDIGVSILFDYILKPPFLQIFERDVINLHPAYLPYNRGQYPNVWSIVEGTPAGTTLHYIDPEIDTGDIIARKGVNVEPVDTGQTLYEKLERASLELFKEAWPAIATGSVSRVEQQKNEGTYHRTRDVEQIDEIDLDESYKARDLINILRARTFPPHESAYFKEGEKKVFVRVDLEYQD</sequence>
<feature type="domain" description="N-formyltransferase dimerization C-terminal" evidence="2">
    <location>
        <begin position="194"/>
        <end position="244"/>
    </location>
</feature>
<dbReference type="AlphaFoldDB" id="A0A9X2TI65"/>
<dbReference type="PANTHER" id="PTHR11138:SF5">
    <property type="entry name" value="METHIONYL-TRNA FORMYLTRANSFERASE, MITOCHONDRIAL"/>
    <property type="match status" value="1"/>
</dbReference>
<evidence type="ECO:0000259" key="1">
    <source>
        <dbReference type="Pfam" id="PF00551"/>
    </source>
</evidence>
<dbReference type="Proteomes" id="UP001155057">
    <property type="component" value="Unassembled WGS sequence"/>
</dbReference>
<dbReference type="InterPro" id="IPR002376">
    <property type="entry name" value="Formyl_transf_N"/>
</dbReference>
<reference evidence="3" key="1">
    <citation type="submission" date="2022-08" db="EMBL/GenBank/DDBJ databases">
        <title>Genomic Encyclopedia of Type Strains, Phase V (KMG-V): Genome sequencing to study the core and pangenomes of soil and plant-associated prokaryotes.</title>
        <authorList>
            <person name="Whitman W."/>
        </authorList>
    </citation>
    <scope>NUCLEOTIDE SEQUENCE</scope>
    <source>
        <strain evidence="3">SP3049</strain>
    </source>
</reference>
<comment type="caution">
    <text evidence="3">The sequence shown here is derived from an EMBL/GenBank/DDBJ whole genome shotgun (WGS) entry which is preliminary data.</text>
</comment>
<evidence type="ECO:0000313" key="4">
    <source>
        <dbReference type="Proteomes" id="UP001155057"/>
    </source>
</evidence>
<dbReference type="EC" id="2.1.2.9" evidence="3"/>
<dbReference type="EMBL" id="JANUAE010000009">
    <property type="protein sequence ID" value="MCS3710966.1"/>
    <property type="molecule type" value="Genomic_DNA"/>
</dbReference>
<dbReference type="SUPFAM" id="SSF53328">
    <property type="entry name" value="Formyltransferase"/>
    <property type="match status" value="1"/>
</dbReference>
<dbReference type="InterPro" id="IPR040660">
    <property type="entry name" value="N_formyltrans_C"/>
</dbReference>
<keyword evidence="3" id="KW-0808">Transferase</keyword>
<evidence type="ECO:0000259" key="2">
    <source>
        <dbReference type="Pfam" id="PF18216"/>
    </source>
</evidence>
<proteinExistence type="predicted"/>